<keyword evidence="1" id="KW-1133">Transmembrane helix</keyword>
<keyword evidence="1" id="KW-0812">Transmembrane</keyword>
<evidence type="ECO:0000256" key="1">
    <source>
        <dbReference type="SAM" id="Phobius"/>
    </source>
</evidence>
<dbReference type="OrthoDB" id="10028716at2759"/>
<dbReference type="EMBL" id="AB696602">
    <property type="protein sequence ID" value="BAL49565.1"/>
    <property type="molecule type" value="Genomic_DNA"/>
</dbReference>
<feature type="non-terminal residue" evidence="2">
    <location>
        <position position="71"/>
    </location>
</feature>
<dbReference type="AlphaFoldDB" id="H3K369"/>
<sequence>MADCCTPRKKLCWCVLLFFLVAGITGGAIGIYKWHYSGLNRWHGAGSTADFQKIIQERCDTYTQTIRPGSR</sequence>
<accession>H3K369</accession>
<keyword evidence="1" id="KW-0472">Membrane</keyword>
<gene>
    <name evidence="2" type="primary">CD38</name>
</gene>
<evidence type="ECO:0000313" key="2">
    <source>
        <dbReference type="EMBL" id="BAL49565.1"/>
    </source>
</evidence>
<feature type="transmembrane region" description="Helical" evidence="1">
    <location>
        <begin position="12"/>
        <end position="32"/>
    </location>
</feature>
<dbReference type="Gene3D" id="1.20.82.10">
    <property type="entry name" value="ADP Ribosyl Cyclase, Chain A, domain 1"/>
    <property type="match status" value="1"/>
</dbReference>
<protein>
    <submittedName>
        <fullName evidence="2">ADP-ribosyl cyclase 1</fullName>
    </submittedName>
</protein>
<organism evidence="2">
    <name type="scientific">Bos taurus</name>
    <name type="common">Bovine</name>
    <dbReference type="NCBI Taxonomy" id="9913"/>
    <lineage>
        <taxon>Eukaryota</taxon>
        <taxon>Metazoa</taxon>
        <taxon>Chordata</taxon>
        <taxon>Craniata</taxon>
        <taxon>Vertebrata</taxon>
        <taxon>Euteleostomi</taxon>
        <taxon>Mammalia</taxon>
        <taxon>Eutheria</taxon>
        <taxon>Laurasiatheria</taxon>
        <taxon>Artiodactyla</taxon>
        <taxon>Ruminantia</taxon>
        <taxon>Pecora</taxon>
        <taxon>Bovidae</taxon>
        <taxon>Bovinae</taxon>
        <taxon>Bos</taxon>
    </lineage>
</organism>
<reference evidence="2" key="1">
    <citation type="submission" date="2012-01" db="EMBL/GenBank/DDBJ databases">
        <title>Bos taurus CD38 gene, exon1.</title>
        <authorList>
            <person name="Yamamoto N."/>
            <person name="Yayou K."/>
            <person name="Ito S."/>
        </authorList>
    </citation>
    <scope>NUCLEOTIDE SEQUENCE</scope>
</reference>
<dbReference type="HOGENOM" id="CLU_067834_0_1_1"/>
<name>H3K369_BOVIN</name>
<proteinExistence type="predicted"/>